<organism evidence="1 4">
    <name type="scientific">Malaciobacter marinus</name>
    <dbReference type="NCBI Taxonomy" id="505249"/>
    <lineage>
        <taxon>Bacteria</taxon>
        <taxon>Pseudomonadati</taxon>
        <taxon>Campylobacterota</taxon>
        <taxon>Epsilonproteobacteria</taxon>
        <taxon>Campylobacterales</taxon>
        <taxon>Arcobacteraceae</taxon>
        <taxon>Malaciobacter</taxon>
    </lineage>
</organism>
<dbReference type="RefSeq" id="WP_099310076.1">
    <property type="nucleotide sequence ID" value="NZ_CP032101.1"/>
</dbReference>
<sequence length="61" mass="6944">MTAQDKELEQLHDTIISDVNSLVDKYMSIVGWDVPENDEAEAKNKIITIIKDAIVKIEEEN</sequence>
<reference evidence="2" key="2">
    <citation type="submission" date="2017-09" db="EMBL/GenBank/DDBJ databases">
        <authorList>
            <person name="Perez-Cataluna A."/>
            <person name="Figueras M.J."/>
            <person name="Salas-Masso N."/>
        </authorList>
    </citation>
    <scope>NUCLEOTIDE SEQUENCE</scope>
    <source>
        <strain evidence="2">CECT 7727</strain>
    </source>
</reference>
<evidence type="ECO:0000313" key="3">
    <source>
        <dbReference type="Proteomes" id="UP000224740"/>
    </source>
</evidence>
<keyword evidence="3" id="KW-1185">Reference proteome</keyword>
<reference evidence="3" key="1">
    <citation type="submission" date="2017-09" db="EMBL/GenBank/DDBJ databases">
        <title>Arcobacter canalis sp. nov., a new species isolated from a water canal contaminated with urban sewage.</title>
        <authorList>
            <person name="Perez-Cataluna A."/>
            <person name="Salas-Masso N."/>
            <person name="Figueras M.J."/>
        </authorList>
    </citation>
    <scope>NUCLEOTIDE SEQUENCE [LARGE SCALE GENOMIC DNA]</scope>
    <source>
        <strain evidence="3">CECT 7727</strain>
    </source>
</reference>
<evidence type="ECO:0000313" key="4">
    <source>
        <dbReference type="Proteomes" id="UP000264693"/>
    </source>
</evidence>
<accession>A0A347TIZ4</accession>
<dbReference type="KEGG" id="amar:AMRN_0820"/>
<reference evidence="1 4" key="3">
    <citation type="submission" date="2018-08" db="EMBL/GenBank/DDBJ databases">
        <title>Complete genome of the Arcobacter marinus type strain JCM 15502.</title>
        <authorList>
            <person name="Miller W.G."/>
            <person name="Yee E."/>
            <person name="Huynh S."/>
            <person name="Parker C.T."/>
        </authorList>
    </citation>
    <scope>NUCLEOTIDE SEQUENCE [LARGE SCALE GENOMIC DNA]</scope>
    <source>
        <strain evidence="1 4">JCM 15502</strain>
    </source>
</reference>
<proteinExistence type="predicted"/>
<dbReference type="EMBL" id="NXAO01000007">
    <property type="protein sequence ID" value="PHO16413.1"/>
    <property type="molecule type" value="Genomic_DNA"/>
</dbReference>
<dbReference type="Proteomes" id="UP000224740">
    <property type="component" value="Unassembled WGS sequence"/>
</dbReference>
<gene>
    <name evidence="1" type="ORF">AMRN_0820</name>
    <name evidence="2" type="ORF">CPH92_01720</name>
</gene>
<name>A0A347TIZ4_9BACT</name>
<dbReference type="EMBL" id="CP032101">
    <property type="protein sequence ID" value="AXX86572.1"/>
    <property type="molecule type" value="Genomic_DNA"/>
</dbReference>
<evidence type="ECO:0000313" key="1">
    <source>
        <dbReference type="EMBL" id="AXX86572.1"/>
    </source>
</evidence>
<evidence type="ECO:0000313" key="2">
    <source>
        <dbReference type="EMBL" id="PHO16413.1"/>
    </source>
</evidence>
<dbReference type="Proteomes" id="UP000264693">
    <property type="component" value="Chromosome"/>
</dbReference>
<protein>
    <submittedName>
        <fullName evidence="1">Uncharacterized protein</fullName>
    </submittedName>
</protein>
<dbReference type="AlphaFoldDB" id="A0A347TIZ4"/>